<evidence type="ECO:0000256" key="16">
    <source>
        <dbReference type="SAM" id="Phobius"/>
    </source>
</evidence>
<keyword evidence="5 16" id="KW-0812">Transmembrane</keyword>
<evidence type="ECO:0000256" key="3">
    <source>
        <dbReference type="ARBA" id="ARBA00022527"/>
    </source>
</evidence>
<dbReference type="PROSITE" id="PS00107">
    <property type="entry name" value="PROTEIN_KINASE_ATP"/>
    <property type="match status" value="1"/>
</dbReference>
<dbReference type="InterPro" id="IPR000719">
    <property type="entry name" value="Prot_kinase_dom"/>
</dbReference>
<evidence type="ECO:0000256" key="11">
    <source>
        <dbReference type="ARBA" id="ARBA00023136"/>
    </source>
</evidence>
<dbReference type="EMBL" id="CP144748">
    <property type="protein sequence ID" value="WVZ72141.1"/>
    <property type="molecule type" value="Genomic_DNA"/>
</dbReference>
<keyword evidence="9 15" id="KW-0067">ATP-binding</keyword>
<comment type="catalytic activity">
    <reaction evidence="14">
        <text>L-seryl-[protein] + ATP = O-phospho-L-seryl-[protein] + ADP + H(+)</text>
        <dbReference type="Rhea" id="RHEA:17989"/>
        <dbReference type="Rhea" id="RHEA-COMP:9863"/>
        <dbReference type="Rhea" id="RHEA-COMP:11604"/>
        <dbReference type="ChEBI" id="CHEBI:15378"/>
        <dbReference type="ChEBI" id="CHEBI:29999"/>
        <dbReference type="ChEBI" id="CHEBI:30616"/>
        <dbReference type="ChEBI" id="CHEBI:83421"/>
        <dbReference type="ChEBI" id="CHEBI:456216"/>
        <dbReference type="EC" id="2.7.11.1"/>
    </reaction>
</comment>
<dbReference type="SMART" id="SM00220">
    <property type="entry name" value="S_TKc"/>
    <property type="match status" value="1"/>
</dbReference>
<dbReference type="SUPFAM" id="SSF56112">
    <property type="entry name" value="Protein kinase-like (PK-like)"/>
    <property type="match status" value="1"/>
</dbReference>
<keyword evidence="10 16" id="KW-1133">Transmembrane helix</keyword>
<evidence type="ECO:0000256" key="8">
    <source>
        <dbReference type="ARBA" id="ARBA00022777"/>
    </source>
</evidence>
<keyword evidence="11 16" id="KW-0472">Membrane</keyword>
<evidence type="ECO:0000259" key="18">
    <source>
        <dbReference type="PROSITE" id="PS50011"/>
    </source>
</evidence>
<protein>
    <recommendedName>
        <fullName evidence="2">non-specific serine/threonine protein kinase</fullName>
        <ecNumber evidence="2">2.7.11.1</ecNumber>
    </recommendedName>
</protein>
<feature type="domain" description="Protein kinase" evidence="18">
    <location>
        <begin position="301"/>
        <end position="549"/>
    </location>
</feature>
<evidence type="ECO:0000256" key="4">
    <source>
        <dbReference type="ARBA" id="ARBA00022679"/>
    </source>
</evidence>
<dbReference type="AlphaFoldDB" id="A0AAQ3WSX1"/>
<dbReference type="InterPro" id="IPR017441">
    <property type="entry name" value="Protein_kinase_ATP_BS"/>
</dbReference>
<dbReference type="GO" id="GO:0004674">
    <property type="term" value="F:protein serine/threonine kinase activity"/>
    <property type="evidence" value="ECO:0007669"/>
    <property type="project" value="UniProtKB-KW"/>
</dbReference>
<reference evidence="19 20" key="1">
    <citation type="submission" date="2024-02" db="EMBL/GenBank/DDBJ databases">
        <title>High-quality chromosome-scale genome assembly of Pensacola bahiagrass (Paspalum notatum Flugge var. saurae).</title>
        <authorList>
            <person name="Vega J.M."/>
            <person name="Podio M."/>
            <person name="Orjuela J."/>
            <person name="Siena L.A."/>
            <person name="Pessino S.C."/>
            <person name="Combes M.C."/>
            <person name="Mariac C."/>
            <person name="Albertini E."/>
            <person name="Pupilli F."/>
            <person name="Ortiz J.P.A."/>
            <person name="Leblanc O."/>
        </authorList>
    </citation>
    <scope>NUCLEOTIDE SEQUENCE [LARGE SCALE GENOMIC DNA]</scope>
    <source>
        <strain evidence="19">R1</strain>
        <tissue evidence="19">Leaf</tissue>
    </source>
</reference>
<organism evidence="19 20">
    <name type="scientific">Paspalum notatum var. saurae</name>
    <dbReference type="NCBI Taxonomy" id="547442"/>
    <lineage>
        <taxon>Eukaryota</taxon>
        <taxon>Viridiplantae</taxon>
        <taxon>Streptophyta</taxon>
        <taxon>Embryophyta</taxon>
        <taxon>Tracheophyta</taxon>
        <taxon>Spermatophyta</taxon>
        <taxon>Magnoliopsida</taxon>
        <taxon>Liliopsida</taxon>
        <taxon>Poales</taxon>
        <taxon>Poaceae</taxon>
        <taxon>PACMAD clade</taxon>
        <taxon>Panicoideae</taxon>
        <taxon>Andropogonodae</taxon>
        <taxon>Paspaleae</taxon>
        <taxon>Paspalinae</taxon>
        <taxon>Paspalum</taxon>
    </lineage>
</organism>
<dbReference type="EC" id="2.7.11.1" evidence="2"/>
<evidence type="ECO:0000256" key="6">
    <source>
        <dbReference type="ARBA" id="ARBA00022729"/>
    </source>
</evidence>
<proteinExistence type="predicted"/>
<dbReference type="InterPro" id="IPR008271">
    <property type="entry name" value="Ser/Thr_kinase_AS"/>
</dbReference>
<evidence type="ECO:0000256" key="14">
    <source>
        <dbReference type="ARBA" id="ARBA00048679"/>
    </source>
</evidence>
<keyword evidence="3" id="KW-0723">Serine/threonine-protein kinase</keyword>
<comment type="subcellular location">
    <subcellularLocation>
        <location evidence="1">Membrane</location>
        <topology evidence="1">Single-pass type I membrane protein</topology>
    </subcellularLocation>
</comment>
<dbReference type="Pfam" id="PF07714">
    <property type="entry name" value="PK_Tyr_Ser-Thr"/>
    <property type="match status" value="1"/>
</dbReference>
<dbReference type="Proteomes" id="UP001341281">
    <property type="component" value="Chromosome 04"/>
</dbReference>
<evidence type="ECO:0000256" key="2">
    <source>
        <dbReference type="ARBA" id="ARBA00012513"/>
    </source>
</evidence>
<name>A0AAQ3WSX1_PASNO</name>
<evidence type="ECO:0000256" key="9">
    <source>
        <dbReference type="ARBA" id="ARBA00022840"/>
    </source>
</evidence>
<dbReference type="GO" id="GO:0005524">
    <property type="term" value="F:ATP binding"/>
    <property type="evidence" value="ECO:0007669"/>
    <property type="project" value="UniProtKB-UniRule"/>
</dbReference>
<keyword evidence="6 17" id="KW-0732">Signal</keyword>
<dbReference type="InterPro" id="IPR045874">
    <property type="entry name" value="LRK10/LRL21-25-like"/>
</dbReference>
<dbReference type="FunFam" id="3.30.200.20:FF:000178">
    <property type="entry name" value="serine/threonine-protein kinase PBS1-like"/>
    <property type="match status" value="1"/>
</dbReference>
<feature type="signal peptide" evidence="17">
    <location>
        <begin position="1"/>
        <end position="25"/>
    </location>
</feature>
<evidence type="ECO:0000256" key="12">
    <source>
        <dbReference type="ARBA" id="ARBA00023180"/>
    </source>
</evidence>
<feature type="transmembrane region" description="Helical" evidence="16">
    <location>
        <begin position="235"/>
        <end position="260"/>
    </location>
</feature>
<gene>
    <name evidence="19" type="ORF">U9M48_020650</name>
</gene>
<sequence length="549" mass="60693">MSTSLVSFLSLSIFLLSILPPFSGGASSSSCPTKLPCNSTIEIRPPFFVGAPGFDPSCRQSINVSCGVFGPELGLVTTGSSSKLLLKEISYGTSTVQVQDVELSVGTNLSCALLFAFTPPVSDFVSSYSNLDTWFHSISCSDSNLTVFRSMFGDGRAVHQTIEPDDGRSLASCHASPRFEWMLSFNQSDGDAGHIPRVKFSVISASMRKYLPAPSDCVSPNPGDGGHGKMYGTRLLISVLISATSGMLLACFFAVLKPLWKKSFLFQRKNRETKENIELILSRYGIRPKRYKYAELKRITRSFSEKLGEGGYGMVFKGALKDGRLVAVKLLHNSRGDGEEFVNEVVSIVNTSHVNIVCLLGFCLEGSRRGLVYEYMSNGSLERYIYSKNPKSALGWEKLFEITTGIARGLEYFHRGCNRRIIHFDVKPHNILLDENYCPKIADFGLAKLCNMKESIVSMAGARGTIGFIAPEVFSRSFGVVSTKSDIYSFGMVLLEMVGGRRNVQINADNSSQVYFPEWLHDHLSNGGTLETFEVTRQAQPRRLQQRWL</sequence>
<dbReference type="PROSITE" id="PS50011">
    <property type="entry name" value="PROTEIN_KINASE_DOM"/>
    <property type="match status" value="1"/>
</dbReference>
<keyword evidence="20" id="KW-1185">Reference proteome</keyword>
<evidence type="ECO:0000256" key="5">
    <source>
        <dbReference type="ARBA" id="ARBA00022692"/>
    </source>
</evidence>
<dbReference type="Gene3D" id="3.30.200.20">
    <property type="entry name" value="Phosphorylase Kinase, domain 1"/>
    <property type="match status" value="1"/>
</dbReference>
<dbReference type="PROSITE" id="PS00108">
    <property type="entry name" value="PROTEIN_KINASE_ST"/>
    <property type="match status" value="1"/>
</dbReference>
<comment type="catalytic activity">
    <reaction evidence="13">
        <text>L-threonyl-[protein] + ATP = O-phospho-L-threonyl-[protein] + ADP + H(+)</text>
        <dbReference type="Rhea" id="RHEA:46608"/>
        <dbReference type="Rhea" id="RHEA-COMP:11060"/>
        <dbReference type="Rhea" id="RHEA-COMP:11605"/>
        <dbReference type="ChEBI" id="CHEBI:15378"/>
        <dbReference type="ChEBI" id="CHEBI:30013"/>
        <dbReference type="ChEBI" id="CHEBI:30616"/>
        <dbReference type="ChEBI" id="CHEBI:61977"/>
        <dbReference type="ChEBI" id="CHEBI:456216"/>
        <dbReference type="EC" id="2.7.11.1"/>
    </reaction>
</comment>
<evidence type="ECO:0000313" key="20">
    <source>
        <dbReference type="Proteomes" id="UP001341281"/>
    </source>
</evidence>
<evidence type="ECO:0000256" key="17">
    <source>
        <dbReference type="SAM" id="SignalP"/>
    </source>
</evidence>
<evidence type="ECO:0000256" key="7">
    <source>
        <dbReference type="ARBA" id="ARBA00022741"/>
    </source>
</evidence>
<evidence type="ECO:0000256" key="10">
    <source>
        <dbReference type="ARBA" id="ARBA00022989"/>
    </source>
</evidence>
<evidence type="ECO:0000313" key="19">
    <source>
        <dbReference type="EMBL" id="WVZ72141.1"/>
    </source>
</evidence>
<keyword evidence="4" id="KW-0808">Transferase</keyword>
<dbReference type="InterPro" id="IPR011009">
    <property type="entry name" value="Kinase-like_dom_sf"/>
</dbReference>
<evidence type="ECO:0000256" key="1">
    <source>
        <dbReference type="ARBA" id="ARBA00004479"/>
    </source>
</evidence>
<dbReference type="FunFam" id="1.10.510.10:FF:001023">
    <property type="entry name" value="Os07g0541700 protein"/>
    <property type="match status" value="1"/>
</dbReference>
<accession>A0AAQ3WSX1</accession>
<feature type="binding site" evidence="15">
    <location>
        <position position="329"/>
    </location>
    <ligand>
        <name>ATP</name>
        <dbReference type="ChEBI" id="CHEBI:30616"/>
    </ligand>
</feature>
<dbReference type="PANTHER" id="PTHR27009">
    <property type="entry name" value="RUST RESISTANCE KINASE LR10-RELATED"/>
    <property type="match status" value="1"/>
</dbReference>
<keyword evidence="7 15" id="KW-0547">Nucleotide-binding</keyword>
<feature type="chain" id="PRO_5043045729" description="non-specific serine/threonine protein kinase" evidence="17">
    <location>
        <begin position="26"/>
        <end position="549"/>
    </location>
</feature>
<dbReference type="GO" id="GO:0016020">
    <property type="term" value="C:membrane"/>
    <property type="evidence" value="ECO:0007669"/>
    <property type="project" value="UniProtKB-SubCell"/>
</dbReference>
<evidence type="ECO:0000256" key="13">
    <source>
        <dbReference type="ARBA" id="ARBA00047899"/>
    </source>
</evidence>
<dbReference type="Gene3D" id="1.10.510.10">
    <property type="entry name" value="Transferase(Phosphotransferase) domain 1"/>
    <property type="match status" value="1"/>
</dbReference>
<dbReference type="InterPro" id="IPR001245">
    <property type="entry name" value="Ser-Thr/Tyr_kinase_cat_dom"/>
</dbReference>
<keyword evidence="12" id="KW-0325">Glycoprotein</keyword>
<evidence type="ECO:0000256" key="15">
    <source>
        <dbReference type="PROSITE-ProRule" id="PRU10141"/>
    </source>
</evidence>
<keyword evidence="8" id="KW-0418">Kinase</keyword>